<evidence type="ECO:0000313" key="3">
    <source>
        <dbReference type="Proteomes" id="UP000515369"/>
    </source>
</evidence>
<organism evidence="2 3">
    <name type="scientific">Spirosoma foliorum</name>
    <dbReference type="NCBI Taxonomy" id="2710596"/>
    <lineage>
        <taxon>Bacteria</taxon>
        <taxon>Pseudomonadati</taxon>
        <taxon>Bacteroidota</taxon>
        <taxon>Cytophagia</taxon>
        <taxon>Cytophagales</taxon>
        <taxon>Cytophagaceae</taxon>
        <taxon>Spirosoma</taxon>
    </lineage>
</organism>
<feature type="compositionally biased region" description="Polar residues" evidence="1">
    <location>
        <begin position="11"/>
        <end position="22"/>
    </location>
</feature>
<feature type="compositionally biased region" description="Basic and acidic residues" evidence="1">
    <location>
        <begin position="25"/>
        <end position="34"/>
    </location>
</feature>
<protein>
    <submittedName>
        <fullName evidence="2">Uncharacterized protein</fullName>
    </submittedName>
</protein>
<dbReference type="Proteomes" id="UP000515369">
    <property type="component" value="Chromosome"/>
</dbReference>
<feature type="region of interest" description="Disordered" evidence="1">
    <location>
        <begin position="1"/>
        <end position="60"/>
    </location>
</feature>
<evidence type="ECO:0000313" key="2">
    <source>
        <dbReference type="EMBL" id="QMW04617.1"/>
    </source>
</evidence>
<name>A0A7G5H0H5_9BACT</name>
<keyword evidence="3" id="KW-1185">Reference proteome</keyword>
<proteinExistence type="predicted"/>
<dbReference type="AlphaFoldDB" id="A0A7G5H0H5"/>
<dbReference type="KEGG" id="sfol:H3H32_06705"/>
<dbReference type="EMBL" id="CP059732">
    <property type="protein sequence ID" value="QMW04617.1"/>
    <property type="molecule type" value="Genomic_DNA"/>
</dbReference>
<reference evidence="2 3" key="1">
    <citation type="submission" date="2020-07" db="EMBL/GenBank/DDBJ databases">
        <title>Spirosoma foliorum sp. nov., isolated from the leaves on the Nejang mountain Korea, Republic of.</title>
        <authorList>
            <person name="Ho H."/>
            <person name="Lee Y.-J."/>
            <person name="Nurcahyanto D.-A."/>
            <person name="Kim S.-G."/>
        </authorList>
    </citation>
    <scope>NUCLEOTIDE SEQUENCE [LARGE SCALE GENOMIC DNA]</scope>
    <source>
        <strain evidence="2 3">PL0136</strain>
    </source>
</reference>
<evidence type="ECO:0000256" key="1">
    <source>
        <dbReference type="SAM" id="MobiDB-lite"/>
    </source>
</evidence>
<accession>A0A7G5H0H5</accession>
<gene>
    <name evidence="2" type="ORF">H3H32_06705</name>
</gene>
<sequence>MKTVRFYSPGNEANQGGSSSADSKPAQHQEEQHEPGNTPLEDQEELPGGYIHGHVEEDEE</sequence>
<dbReference type="RefSeq" id="WP_182461971.1">
    <property type="nucleotide sequence ID" value="NZ_CP059732.1"/>
</dbReference>